<dbReference type="PROSITE" id="PS51635">
    <property type="entry name" value="PNPLA"/>
    <property type="match status" value="1"/>
</dbReference>
<dbReference type="InterPro" id="IPR047148">
    <property type="entry name" value="PLPL9"/>
</dbReference>
<dbReference type="PANTHER" id="PTHR24139:SF34">
    <property type="entry name" value="85_88 KDA CALCIUM-INDEPENDENT PHOSPHOLIPASE A2"/>
    <property type="match status" value="1"/>
</dbReference>
<evidence type="ECO:0000256" key="4">
    <source>
        <dbReference type="ARBA" id="ARBA00023098"/>
    </source>
</evidence>
<dbReference type="SUPFAM" id="SSF52151">
    <property type="entry name" value="FabD/lysophospholipase-like"/>
    <property type="match status" value="1"/>
</dbReference>
<evidence type="ECO:0000256" key="1">
    <source>
        <dbReference type="ARBA" id="ARBA00022737"/>
    </source>
</evidence>
<dbReference type="AlphaFoldDB" id="A0A8J2WHG5"/>
<evidence type="ECO:0000256" key="5">
    <source>
        <dbReference type="PROSITE-ProRule" id="PRU01161"/>
    </source>
</evidence>
<dbReference type="GO" id="GO:0047499">
    <property type="term" value="F:calcium-independent phospholipase A2 activity"/>
    <property type="evidence" value="ECO:0007669"/>
    <property type="project" value="InterPro"/>
</dbReference>
<dbReference type="GO" id="GO:0052816">
    <property type="term" value="F:long-chain fatty acyl-CoA hydrolase activity"/>
    <property type="evidence" value="ECO:0007669"/>
    <property type="project" value="TreeGrafter"/>
</dbReference>
<dbReference type="OrthoDB" id="6374672at2759"/>
<reference evidence="7" key="1">
    <citation type="submission" date="2021-11" db="EMBL/GenBank/DDBJ databases">
        <authorList>
            <person name="Schell T."/>
        </authorList>
    </citation>
    <scope>NUCLEOTIDE SEQUENCE</scope>
    <source>
        <strain evidence="7">M5</strain>
    </source>
</reference>
<evidence type="ECO:0000259" key="6">
    <source>
        <dbReference type="PROSITE" id="PS51635"/>
    </source>
</evidence>
<evidence type="ECO:0000256" key="2">
    <source>
        <dbReference type="ARBA" id="ARBA00022801"/>
    </source>
</evidence>
<feature type="active site" description="Proton acceptor" evidence="5">
    <location>
        <position position="224"/>
    </location>
</feature>
<dbReference type="GO" id="GO:2000304">
    <property type="term" value="P:positive regulation of ceramide biosynthetic process"/>
    <property type="evidence" value="ECO:0007669"/>
    <property type="project" value="TreeGrafter"/>
</dbReference>
<feature type="short sequence motif" description="GXSXG" evidence="5">
    <location>
        <begin position="95"/>
        <end position="99"/>
    </location>
</feature>
<protein>
    <recommendedName>
        <fullName evidence="6">PNPLA domain-containing protein</fullName>
    </recommendedName>
</protein>
<gene>
    <name evidence="7" type="ORF">DGAL_LOCUS1807</name>
</gene>
<evidence type="ECO:0000313" key="8">
    <source>
        <dbReference type="Proteomes" id="UP000789390"/>
    </source>
</evidence>
<dbReference type="GO" id="GO:0005739">
    <property type="term" value="C:mitochondrion"/>
    <property type="evidence" value="ECO:0007669"/>
    <property type="project" value="TreeGrafter"/>
</dbReference>
<sequence>MPACGEGCIPGGYDDGHAPFTNNKILRTRHLLDDVLNQVCQDPPAANKKLKSTIGGRILCMDGGGIRGLVLIQMLEILESILGGPVIQYFDCISGTSTGGIVSLALCTGNSDQECKQFVFPVKRQVFCGSKPYDSEILESFLKTEFGDRTMADIIGPKVIVTAVKGVTIPADLHIFHNYISAEDLLSFTEETKGKNAAEQMVWQAARASSAAPVYFRPHDSFLDGALIANNPTLDTLTEITEYNTALNQVGVGGCIPPTLVVSLGTGRKPIKTGCGSCKILVYNTMGCEFFRLSPSFENDIPLDEIDNTKLIHMLWETKAFLKKHIKVIRKNGHSPQAEPIKLIADCNAILAGPSEASEQ</sequence>
<comment type="caution">
    <text evidence="7">The sequence shown here is derived from an EMBL/GenBank/DDBJ whole genome shotgun (WGS) entry which is preliminary data.</text>
</comment>
<dbReference type="Gene3D" id="3.40.1090.10">
    <property type="entry name" value="Cytosolic phospholipase A2 catalytic domain"/>
    <property type="match status" value="1"/>
</dbReference>
<dbReference type="InterPro" id="IPR016035">
    <property type="entry name" value="Acyl_Trfase/lysoPLipase"/>
</dbReference>
<feature type="short sequence motif" description="DGA/G" evidence="5">
    <location>
        <begin position="224"/>
        <end position="226"/>
    </location>
</feature>
<dbReference type="InterPro" id="IPR002641">
    <property type="entry name" value="PNPLA_dom"/>
</dbReference>
<dbReference type="PANTHER" id="PTHR24139">
    <property type="entry name" value="CALCIUM-INDEPENDENT PHOSPHOLIPASE A2"/>
    <property type="match status" value="1"/>
</dbReference>
<keyword evidence="3" id="KW-0040">ANK repeat</keyword>
<feature type="short sequence motif" description="GXGXXG" evidence="5">
    <location>
        <begin position="63"/>
        <end position="68"/>
    </location>
</feature>
<evidence type="ECO:0000313" key="7">
    <source>
        <dbReference type="EMBL" id="CAH0099652.1"/>
    </source>
</evidence>
<name>A0A8J2WHG5_9CRUS</name>
<keyword evidence="2 5" id="KW-0378">Hydrolase</keyword>
<dbReference type="EMBL" id="CAKKLH010000024">
    <property type="protein sequence ID" value="CAH0099652.1"/>
    <property type="molecule type" value="Genomic_DNA"/>
</dbReference>
<evidence type="ECO:0000256" key="3">
    <source>
        <dbReference type="ARBA" id="ARBA00023043"/>
    </source>
</evidence>
<dbReference type="Pfam" id="PF01734">
    <property type="entry name" value="Patatin"/>
    <property type="match status" value="1"/>
</dbReference>
<dbReference type="GO" id="GO:0016042">
    <property type="term" value="P:lipid catabolic process"/>
    <property type="evidence" value="ECO:0007669"/>
    <property type="project" value="UniProtKB-UniRule"/>
</dbReference>
<dbReference type="Proteomes" id="UP000789390">
    <property type="component" value="Unassembled WGS sequence"/>
</dbReference>
<feature type="active site" description="Nucleophile" evidence="5">
    <location>
        <position position="97"/>
    </location>
</feature>
<keyword evidence="8" id="KW-1185">Reference proteome</keyword>
<keyword evidence="1" id="KW-0677">Repeat</keyword>
<keyword evidence="5" id="KW-0442">Lipid degradation</keyword>
<organism evidence="7 8">
    <name type="scientific">Daphnia galeata</name>
    <dbReference type="NCBI Taxonomy" id="27404"/>
    <lineage>
        <taxon>Eukaryota</taxon>
        <taxon>Metazoa</taxon>
        <taxon>Ecdysozoa</taxon>
        <taxon>Arthropoda</taxon>
        <taxon>Crustacea</taxon>
        <taxon>Branchiopoda</taxon>
        <taxon>Diplostraca</taxon>
        <taxon>Cladocera</taxon>
        <taxon>Anomopoda</taxon>
        <taxon>Daphniidae</taxon>
        <taxon>Daphnia</taxon>
    </lineage>
</organism>
<feature type="domain" description="PNPLA" evidence="6">
    <location>
        <begin position="59"/>
        <end position="237"/>
    </location>
</feature>
<accession>A0A8J2WHG5</accession>
<keyword evidence="4 5" id="KW-0443">Lipid metabolism</keyword>
<proteinExistence type="predicted"/>